<evidence type="ECO:0000313" key="9">
    <source>
        <dbReference type="Proteomes" id="UP000283530"/>
    </source>
</evidence>
<keyword evidence="2" id="KW-0805">Transcription regulation</keyword>
<accession>A0A3S3NMS0</accession>
<dbReference type="FunFam" id="4.10.280.10:FF:000021">
    <property type="entry name" value="Transcription factor bHLH130 family"/>
    <property type="match status" value="1"/>
</dbReference>
<dbReference type="GO" id="GO:0000981">
    <property type="term" value="F:DNA-binding transcription factor activity, RNA polymerase II-specific"/>
    <property type="evidence" value="ECO:0007669"/>
    <property type="project" value="TreeGrafter"/>
</dbReference>
<evidence type="ECO:0000256" key="5">
    <source>
        <dbReference type="ARBA" id="ARBA00023242"/>
    </source>
</evidence>
<dbReference type="PANTHER" id="PTHR16223:SF125">
    <property type="entry name" value="OS08G0506700 PROTEIN"/>
    <property type="match status" value="1"/>
</dbReference>
<comment type="subcellular location">
    <subcellularLocation>
        <location evidence="1">Nucleus</location>
    </subcellularLocation>
</comment>
<dbReference type="SMART" id="SM00353">
    <property type="entry name" value="HLH"/>
    <property type="match status" value="1"/>
</dbReference>
<keyword evidence="4" id="KW-0804">Transcription</keyword>
<dbReference type="Pfam" id="PF00010">
    <property type="entry name" value="HLH"/>
    <property type="match status" value="1"/>
</dbReference>
<gene>
    <name evidence="8" type="ORF">CKAN_01157500</name>
</gene>
<dbReference type="GO" id="GO:0005634">
    <property type="term" value="C:nucleus"/>
    <property type="evidence" value="ECO:0007669"/>
    <property type="project" value="UniProtKB-SubCell"/>
</dbReference>
<dbReference type="PROSITE" id="PS50888">
    <property type="entry name" value="BHLH"/>
    <property type="match status" value="1"/>
</dbReference>
<evidence type="ECO:0000313" key="8">
    <source>
        <dbReference type="EMBL" id="RWR82839.1"/>
    </source>
</evidence>
<dbReference type="InterPro" id="IPR036638">
    <property type="entry name" value="HLH_DNA-bd_sf"/>
</dbReference>
<keyword evidence="5" id="KW-0539">Nucleus</keyword>
<feature type="region of interest" description="Disordered" evidence="6">
    <location>
        <begin position="92"/>
        <end position="119"/>
    </location>
</feature>
<evidence type="ECO:0000256" key="1">
    <source>
        <dbReference type="ARBA" id="ARBA00004123"/>
    </source>
</evidence>
<dbReference type="OrthoDB" id="2019494at2759"/>
<dbReference type="STRING" id="337451.A0A3S3NMS0"/>
<dbReference type="SUPFAM" id="SSF47459">
    <property type="entry name" value="HLH, helix-loop-helix DNA-binding domain"/>
    <property type="match status" value="1"/>
</dbReference>
<dbReference type="GO" id="GO:0046983">
    <property type="term" value="F:protein dimerization activity"/>
    <property type="evidence" value="ECO:0007669"/>
    <property type="project" value="InterPro"/>
</dbReference>
<organism evidence="8 9">
    <name type="scientific">Cinnamomum micranthum f. kanehirae</name>
    <dbReference type="NCBI Taxonomy" id="337451"/>
    <lineage>
        <taxon>Eukaryota</taxon>
        <taxon>Viridiplantae</taxon>
        <taxon>Streptophyta</taxon>
        <taxon>Embryophyta</taxon>
        <taxon>Tracheophyta</taxon>
        <taxon>Spermatophyta</taxon>
        <taxon>Magnoliopsida</taxon>
        <taxon>Magnoliidae</taxon>
        <taxon>Laurales</taxon>
        <taxon>Lauraceae</taxon>
        <taxon>Cinnamomum</taxon>
    </lineage>
</organism>
<keyword evidence="9" id="KW-1185">Reference proteome</keyword>
<dbReference type="EMBL" id="QPKB01000004">
    <property type="protein sequence ID" value="RWR82839.1"/>
    <property type="molecule type" value="Genomic_DNA"/>
</dbReference>
<proteinExistence type="predicted"/>
<dbReference type="GO" id="GO:0000978">
    <property type="term" value="F:RNA polymerase II cis-regulatory region sequence-specific DNA binding"/>
    <property type="evidence" value="ECO:0007669"/>
    <property type="project" value="TreeGrafter"/>
</dbReference>
<keyword evidence="3" id="KW-0238">DNA-binding</keyword>
<name>A0A3S3NMS0_9MAGN</name>
<dbReference type="InterPro" id="IPR011598">
    <property type="entry name" value="bHLH_dom"/>
</dbReference>
<dbReference type="AlphaFoldDB" id="A0A3S3NMS0"/>
<dbReference type="Gene3D" id="4.10.280.10">
    <property type="entry name" value="Helix-loop-helix DNA-binding domain"/>
    <property type="match status" value="1"/>
</dbReference>
<protein>
    <submittedName>
        <fullName evidence="8">Transcription factor bHLH130 isoform X2</fullName>
    </submittedName>
</protein>
<evidence type="ECO:0000259" key="7">
    <source>
        <dbReference type="PROSITE" id="PS50888"/>
    </source>
</evidence>
<evidence type="ECO:0000256" key="3">
    <source>
        <dbReference type="ARBA" id="ARBA00023125"/>
    </source>
</evidence>
<evidence type="ECO:0000256" key="2">
    <source>
        <dbReference type="ARBA" id="ARBA00023015"/>
    </source>
</evidence>
<dbReference type="InterPro" id="IPR045843">
    <property type="entry name" value="IND-like"/>
</dbReference>
<comment type="caution">
    <text evidence="8">The sequence shown here is derived from an EMBL/GenBank/DDBJ whole genome shotgun (WGS) entry which is preliminary data.</text>
</comment>
<dbReference type="PANTHER" id="PTHR16223">
    <property type="entry name" value="TRANSCRIPTION FACTOR BHLH83-RELATED"/>
    <property type="match status" value="1"/>
</dbReference>
<reference evidence="8 9" key="1">
    <citation type="journal article" date="2019" name="Nat. Plants">
        <title>Stout camphor tree genome fills gaps in understanding of flowering plant genome evolution.</title>
        <authorList>
            <person name="Chaw S.M."/>
            <person name="Liu Y.C."/>
            <person name="Wu Y.W."/>
            <person name="Wang H.Y."/>
            <person name="Lin C.I."/>
            <person name="Wu C.S."/>
            <person name="Ke H.M."/>
            <person name="Chang L.Y."/>
            <person name="Hsu C.Y."/>
            <person name="Yang H.T."/>
            <person name="Sudianto E."/>
            <person name="Hsu M.H."/>
            <person name="Wu K.P."/>
            <person name="Wang L.N."/>
            <person name="Leebens-Mack J.H."/>
            <person name="Tsai I.J."/>
        </authorList>
    </citation>
    <scope>NUCLEOTIDE SEQUENCE [LARGE SCALE GENOMIC DNA]</scope>
    <source>
        <strain evidence="9">cv. Chaw 1501</strain>
        <tissue evidence="8">Young leaves</tissue>
    </source>
</reference>
<feature type="compositionally biased region" description="Polar residues" evidence="6">
    <location>
        <begin position="99"/>
        <end position="110"/>
    </location>
</feature>
<feature type="domain" description="BHLH" evidence="7">
    <location>
        <begin position="318"/>
        <end position="368"/>
    </location>
</feature>
<evidence type="ECO:0000256" key="6">
    <source>
        <dbReference type="SAM" id="MobiDB-lite"/>
    </source>
</evidence>
<evidence type="ECO:0000256" key="4">
    <source>
        <dbReference type="ARBA" id="ARBA00023163"/>
    </source>
</evidence>
<sequence length="396" mass="43418">MKYNSQESNYLNPSFPNYFNHVKGELHKSKVVAMASDLCNQQQQLNSSVMRYRSAPSSLLENLINGNGDGCDDFSMFSTFMSRGGRNFVSSHLYDNGEKTSAPSQSSSPQFMAPNDRSADDVGIESSCRNIMAMDSEDVMKSSSNCSNLIRHGSSPAGLFSHMDVENGYVVMGGMGDVRGGATASTSRFNNQMSPLPRPISSEMGTEIIGPSSPDSGNLGTSNGNLRAYISGELVLPISSWEDSSLDNFTSLEGSGDTHGTIISSLNASEAQNGNVENQTSGIHQFNFPKTLSEMAAMKKILQFQDSLPCKIRAKRGCATHPRSIAERVRRTRISQRMRKLQELVPNMDKQTNTADMLDFAVDYIKDLQRQVKMLSDIRASCICLSKQKLYTDPVV</sequence>
<dbReference type="Proteomes" id="UP000283530">
    <property type="component" value="Unassembled WGS sequence"/>
</dbReference>